<dbReference type="Gene3D" id="2.60.40.10">
    <property type="entry name" value="Immunoglobulins"/>
    <property type="match status" value="1"/>
</dbReference>
<dbReference type="Gene3D" id="2.60.120.260">
    <property type="entry name" value="Galactose-binding domain-like"/>
    <property type="match status" value="2"/>
</dbReference>
<dbReference type="InterPro" id="IPR012341">
    <property type="entry name" value="6hp_glycosidase-like_sf"/>
</dbReference>
<dbReference type="Pfam" id="PF25788">
    <property type="entry name" value="Ig_Rha78A_N"/>
    <property type="match status" value="1"/>
</dbReference>
<dbReference type="InterPro" id="IPR008928">
    <property type="entry name" value="6-hairpin_glycosidase_sf"/>
</dbReference>
<dbReference type="Pfam" id="PF05592">
    <property type="entry name" value="Bac_rhamnosid"/>
    <property type="match status" value="1"/>
</dbReference>
<feature type="domain" description="Alpha-L-rhamnosidase six-hairpin glycosidase" evidence="8">
    <location>
        <begin position="466"/>
        <end position="827"/>
    </location>
</feature>
<dbReference type="Proteomes" id="UP000820977">
    <property type="component" value="Unassembled WGS sequence"/>
</dbReference>
<name>A0ABX2AZ02_9BACT</name>
<comment type="caution">
    <text evidence="10">The sequence shown here is derived from an EMBL/GenBank/DDBJ whole genome shotgun (WGS) entry which is preliminary data.</text>
</comment>
<organism evidence="10 11">
    <name type="scientific">Xylanibacter caecicola</name>
    <dbReference type="NCBI Taxonomy" id="2736294"/>
    <lineage>
        <taxon>Bacteria</taxon>
        <taxon>Pseudomonadati</taxon>
        <taxon>Bacteroidota</taxon>
        <taxon>Bacteroidia</taxon>
        <taxon>Bacteroidales</taxon>
        <taxon>Prevotellaceae</taxon>
        <taxon>Xylanibacter</taxon>
    </lineage>
</organism>
<dbReference type="InterPro" id="IPR035396">
    <property type="entry name" value="Bac_rhamnosid6H"/>
</dbReference>
<dbReference type="EMBL" id="JABKKJ010000002">
    <property type="protein sequence ID" value="NPE24356.1"/>
    <property type="molecule type" value="Genomic_DNA"/>
</dbReference>
<dbReference type="InterPro" id="IPR008902">
    <property type="entry name" value="Rhamnosid_concanavalin"/>
</dbReference>
<dbReference type="SUPFAM" id="SSF50939">
    <property type="entry name" value="Sialidases"/>
    <property type="match status" value="1"/>
</dbReference>
<dbReference type="PANTHER" id="PTHR33307:SF6">
    <property type="entry name" value="ALPHA-RHAMNOSIDASE (EUROFUNG)-RELATED"/>
    <property type="match status" value="1"/>
</dbReference>
<dbReference type="Pfam" id="PF17389">
    <property type="entry name" value="Bac_rhamnosid6H"/>
    <property type="match status" value="1"/>
</dbReference>
<evidence type="ECO:0000259" key="7">
    <source>
        <dbReference type="Pfam" id="PF13088"/>
    </source>
</evidence>
<feature type="domain" description="Sialidase" evidence="7">
    <location>
        <begin position="1025"/>
        <end position="1260"/>
    </location>
</feature>
<evidence type="ECO:0000256" key="4">
    <source>
        <dbReference type="SAM" id="SignalP"/>
    </source>
</evidence>
<evidence type="ECO:0000256" key="1">
    <source>
        <dbReference type="ARBA" id="ARBA00001445"/>
    </source>
</evidence>
<evidence type="ECO:0000259" key="9">
    <source>
        <dbReference type="Pfam" id="PF17390"/>
    </source>
</evidence>
<dbReference type="EC" id="3.2.1.40" evidence="2"/>
<evidence type="ECO:0000259" key="5">
    <source>
        <dbReference type="Pfam" id="PF05592"/>
    </source>
</evidence>
<evidence type="ECO:0000256" key="3">
    <source>
        <dbReference type="ARBA" id="ARBA00022801"/>
    </source>
</evidence>
<evidence type="ECO:0000259" key="8">
    <source>
        <dbReference type="Pfam" id="PF17389"/>
    </source>
</evidence>
<dbReference type="InterPro" id="IPR011040">
    <property type="entry name" value="Sialidase"/>
</dbReference>
<dbReference type="InterPro" id="IPR013737">
    <property type="entry name" value="Bac_rhamnosid_N"/>
</dbReference>
<proteinExistence type="predicted"/>
<keyword evidence="4" id="KW-0732">Signal</keyword>
<comment type="catalytic activity">
    <reaction evidence="1">
        <text>Hydrolysis of terminal non-reducing alpha-L-rhamnose residues in alpha-L-rhamnosides.</text>
        <dbReference type="EC" id="3.2.1.40"/>
    </reaction>
</comment>
<gene>
    <name evidence="10" type="ORF">HPS54_02275</name>
</gene>
<keyword evidence="11" id="KW-1185">Reference proteome</keyword>
<evidence type="ECO:0000313" key="11">
    <source>
        <dbReference type="Proteomes" id="UP000820977"/>
    </source>
</evidence>
<feature type="domain" description="Alpha-L-rhamnosidase C-terminal" evidence="9">
    <location>
        <begin position="829"/>
        <end position="903"/>
    </location>
</feature>
<dbReference type="Pfam" id="PF13088">
    <property type="entry name" value="BNR_2"/>
    <property type="match status" value="2"/>
</dbReference>
<accession>A0ABX2AZ02</accession>
<dbReference type="GO" id="GO:0016787">
    <property type="term" value="F:hydrolase activity"/>
    <property type="evidence" value="ECO:0007669"/>
    <property type="project" value="UniProtKB-KW"/>
</dbReference>
<evidence type="ECO:0000259" key="6">
    <source>
        <dbReference type="Pfam" id="PF08531"/>
    </source>
</evidence>
<evidence type="ECO:0000256" key="2">
    <source>
        <dbReference type="ARBA" id="ARBA00012652"/>
    </source>
</evidence>
<dbReference type="CDD" id="cd15482">
    <property type="entry name" value="Sialidase_non-viral"/>
    <property type="match status" value="1"/>
</dbReference>
<dbReference type="InterPro" id="IPR013783">
    <property type="entry name" value="Ig-like_fold"/>
</dbReference>
<feature type="signal peptide" evidence="4">
    <location>
        <begin position="1"/>
        <end position="20"/>
    </location>
</feature>
<dbReference type="Pfam" id="PF17390">
    <property type="entry name" value="Bac_rhamnosid_C"/>
    <property type="match status" value="1"/>
</dbReference>
<reference evidence="10 11" key="1">
    <citation type="submission" date="2020-05" db="EMBL/GenBank/DDBJ databases">
        <title>Distinct polysaccharide utilization as determinants for interspecies competition between intestinal Prevotella spp.</title>
        <authorList>
            <person name="Galvez E.J.C."/>
            <person name="Iljazovic A."/>
            <person name="Strowig T."/>
        </authorList>
    </citation>
    <scope>NUCLEOTIDE SEQUENCE [LARGE SCALE GENOMIC DNA]</scope>
    <source>
        <strain evidence="10 11">PCHR</strain>
    </source>
</reference>
<dbReference type="Gene3D" id="2.120.10.10">
    <property type="match status" value="1"/>
</dbReference>
<dbReference type="Gene3D" id="1.50.10.10">
    <property type="match status" value="1"/>
</dbReference>
<dbReference type="SUPFAM" id="SSF48208">
    <property type="entry name" value="Six-hairpin glycosidases"/>
    <property type="match status" value="1"/>
</dbReference>
<dbReference type="Pfam" id="PF08531">
    <property type="entry name" value="Bac_rhamnosid_N"/>
    <property type="match status" value="1"/>
</dbReference>
<feature type="domain" description="Alpha-L-rhamnosidase concanavalin-like" evidence="5">
    <location>
        <begin position="363"/>
        <end position="461"/>
    </location>
</feature>
<dbReference type="InterPro" id="IPR016007">
    <property type="entry name" value="Alpha_rhamnosid"/>
</dbReference>
<dbReference type="PANTHER" id="PTHR33307">
    <property type="entry name" value="ALPHA-RHAMNOSIDASE (EUROFUNG)"/>
    <property type="match status" value="1"/>
</dbReference>
<feature type="domain" description="Sialidase" evidence="7">
    <location>
        <begin position="946"/>
        <end position="987"/>
    </location>
</feature>
<dbReference type="InterPro" id="IPR036278">
    <property type="entry name" value="Sialidase_sf"/>
</dbReference>
<dbReference type="Gene3D" id="2.60.420.10">
    <property type="entry name" value="Maltose phosphorylase, domain 3"/>
    <property type="match status" value="1"/>
</dbReference>
<keyword evidence="3 10" id="KW-0378">Hydrolase</keyword>
<protein>
    <recommendedName>
        <fullName evidence="2">alpha-L-rhamnosidase</fullName>
        <ecNumber evidence="2">3.2.1.40</ecNumber>
    </recommendedName>
</protein>
<dbReference type="InterPro" id="IPR035398">
    <property type="entry name" value="Bac_rhamnosid_C"/>
</dbReference>
<sequence length="1276" mass="144364">MIRNILLIICAFLCSSTAGAAKKKTAKKNVAAVTVTDLRTERMENPMSVDTPTPRLGWRIISDKNDVMQTSYHIIVASTPEKAQNLEGDLWDTQVDTDRSQWIVYAGKELRSNTRCYWRVRVNTTKGSSDWSETAMWNIGLLNESDWSGVWIGLDHAMPWEKEEIHSQLGARYMRSEFELDKEVKCATLYISGLGMYEAFINGKKIGDDVLAPAPTDYRKTVLYNAFDVTNMLESKNAIAVAVGNGRYYTMQQKKKPYKIANFGYPKLRANLIIEFKDGKKKTISTNVKWKLNADGAIRSNNEYDGEIYDARKELTGWSAAGYDDKQWMNAERVAIPYGTLRGAMSPNMKVVKTVKPVSLKKRGNSMILDMGQNMAGWLKVRINSTKAGDSIRLKFAEKLDSAGGLYTVNLRNALCTDYYVTNGKEQGRWWSPTFVYHGFRFVEVTGMNNALKDDFIGEVISDEMEETGTFASSDTILNKVYRNAVWGILSNYKGMAVDCPQRDERQPWLGDHARGCFGEAYIFNNNAFYDKWARDITEAQREDGCIPDVAPAYWNYYSDNMTWPAALPFLMEMMYKQYRDAAPIRKYYANVKRWLEHMKYQYGKDGLMPRDKYGDWCMPPEELTLIHSKDPNRVTDGTLLGTAYYYKINKLMEGFARILSKNDDAEAFGKEAGITKDAFNKKFLTVNRNTSAVPGHMLYPDSTFYGNNAITANMLPVAFGIIDDDYVRGEVQKNIIKNIITDYKGHISCGVIGVQWLMHTLTDMGRTDVAWLLATNKSYPSWGYMAENGATTIWELWNGDKANPWMNSGNHVMLLGDLISWLYEDVAGIQSDEAQPGFKHIIMRPDFSVDEMDDIDASYKSLYGKIVSKWKKINGMLDWHVEIPANTTATLYMPDGSTKNISSGVYDFNMKMPVKDKAVVADEFLYTKTSFPECHSATIAETTKGDLVATYFGGTKERNPDVCIWISRKPKGSDKWLAPQLVADGVFKTGSEEARLAGLSGIDSTTTAADKGPILDPKIRKNPTGYQRKACWNPVVYQMPDGELHIYFKIGSNVADWTGWMIRSKDGGKTWSRREPLKEDYLGPVKNKPIMSNGRLIAPTSIEKGGWRLYFEYSDDMGKTWKRTDYVEADKGVLAIQPAIMTLKDGRLAAVARTRSEHIGITYSSDNSETWSKLQLIDTPNNNSGLDAVTLKDGTHVLICNDRPIPKGIKNGKGLRTPVSVMKSDDGKNWKHWITLEDCPISQYSYPSIIQTSDGHIHCIYTWRRQRIKHVELVP</sequence>
<dbReference type="RefSeq" id="WP_172343853.1">
    <property type="nucleotide sequence ID" value="NZ_CASYYZ010000008.1"/>
</dbReference>
<evidence type="ECO:0000313" key="10">
    <source>
        <dbReference type="EMBL" id="NPE24356.1"/>
    </source>
</evidence>
<feature type="chain" id="PRO_5045303323" description="alpha-L-rhamnosidase" evidence="4">
    <location>
        <begin position="21"/>
        <end position="1276"/>
    </location>
</feature>
<feature type="domain" description="Bacterial alpha-L-rhamnosidase N-terminal" evidence="6">
    <location>
        <begin position="182"/>
        <end position="352"/>
    </location>
</feature>